<keyword evidence="17" id="KW-1185">Reference proteome</keyword>
<dbReference type="PANTHER" id="PTHR11351:SF31">
    <property type="entry name" value="DESATURASE 1, ISOFORM A-RELATED"/>
    <property type="match status" value="1"/>
</dbReference>
<dbReference type="AlphaFoldDB" id="A0AAP0I6Q8"/>
<dbReference type="PRINTS" id="PR00075">
    <property type="entry name" value="FACDDSATRASE"/>
</dbReference>
<keyword evidence="12 13" id="KW-0275">Fatty acid biosynthesis</keyword>
<accession>A0AAP0I6Q8</accession>
<keyword evidence="11 14" id="KW-0472">Membrane</keyword>
<dbReference type="InterPro" id="IPR015876">
    <property type="entry name" value="Acyl-CoA_DS"/>
</dbReference>
<dbReference type="GO" id="GO:0016717">
    <property type="term" value="F:oxidoreductase activity, acting on paired donors, with oxidation of a pair of donors resulting in the reduction of molecular oxygen to two molecules of water"/>
    <property type="evidence" value="ECO:0007669"/>
    <property type="project" value="InterPro"/>
</dbReference>
<evidence type="ECO:0000256" key="1">
    <source>
        <dbReference type="ARBA" id="ARBA00004141"/>
    </source>
</evidence>
<evidence type="ECO:0000256" key="10">
    <source>
        <dbReference type="ARBA" id="ARBA00023098"/>
    </source>
</evidence>
<name>A0AAP0I6Q8_9MAGN</name>
<dbReference type="Pfam" id="PF00487">
    <property type="entry name" value="FA_desaturase"/>
    <property type="match status" value="1"/>
</dbReference>
<evidence type="ECO:0000256" key="7">
    <source>
        <dbReference type="ARBA" id="ARBA00022989"/>
    </source>
</evidence>
<proteinExistence type="inferred from homology"/>
<evidence type="ECO:0000256" key="4">
    <source>
        <dbReference type="ARBA" id="ARBA00022516"/>
    </source>
</evidence>
<reference evidence="16 17" key="1">
    <citation type="submission" date="2024-01" db="EMBL/GenBank/DDBJ databases">
        <title>Genome assemblies of Stephania.</title>
        <authorList>
            <person name="Yang L."/>
        </authorList>
    </citation>
    <scope>NUCLEOTIDE SEQUENCE [LARGE SCALE GENOMIC DNA]</scope>
    <source>
        <strain evidence="16">QJT</strain>
        <tissue evidence="16">Leaf</tissue>
    </source>
</reference>
<dbReference type="CDD" id="cd03505">
    <property type="entry name" value="Delta9-FADS-like"/>
    <property type="match status" value="1"/>
</dbReference>
<feature type="transmembrane region" description="Helical" evidence="14">
    <location>
        <begin position="189"/>
        <end position="212"/>
    </location>
</feature>
<evidence type="ECO:0000256" key="2">
    <source>
        <dbReference type="ARBA" id="ARBA00005189"/>
    </source>
</evidence>
<dbReference type="GO" id="GO:0042761">
    <property type="term" value="P:very long-chain fatty acid biosynthetic process"/>
    <property type="evidence" value="ECO:0007669"/>
    <property type="project" value="TreeGrafter"/>
</dbReference>
<comment type="cofactor">
    <cofactor evidence="13">
        <name>Fe(2+)</name>
        <dbReference type="ChEBI" id="CHEBI:29033"/>
    </cofactor>
</comment>
<evidence type="ECO:0000313" key="17">
    <source>
        <dbReference type="Proteomes" id="UP001417504"/>
    </source>
</evidence>
<evidence type="ECO:0000256" key="6">
    <source>
        <dbReference type="ARBA" id="ARBA00022832"/>
    </source>
</evidence>
<comment type="domain">
    <text evidence="13">The histidine box domains are involved in binding the catalytic metal ions.</text>
</comment>
<evidence type="ECO:0000256" key="11">
    <source>
        <dbReference type="ARBA" id="ARBA00023136"/>
    </source>
</evidence>
<evidence type="ECO:0000313" key="16">
    <source>
        <dbReference type="EMBL" id="KAK9109635.1"/>
    </source>
</evidence>
<evidence type="ECO:0000256" key="8">
    <source>
        <dbReference type="ARBA" id="ARBA00023002"/>
    </source>
</evidence>
<comment type="subcellular location">
    <subcellularLocation>
        <location evidence="1">Membrane</location>
        <topology evidence="1">Multi-pass membrane protein</topology>
    </subcellularLocation>
</comment>
<comment type="similarity">
    <text evidence="3 13">Belongs to the fatty acid desaturase type 1 family.</text>
</comment>
<dbReference type="GO" id="GO:0005789">
    <property type="term" value="C:endoplasmic reticulum membrane"/>
    <property type="evidence" value="ECO:0007669"/>
    <property type="project" value="TreeGrafter"/>
</dbReference>
<dbReference type="PANTHER" id="PTHR11351">
    <property type="entry name" value="ACYL-COA DESATURASE"/>
    <property type="match status" value="1"/>
</dbReference>
<keyword evidence="8 13" id="KW-0560">Oxidoreductase</keyword>
<dbReference type="Proteomes" id="UP001417504">
    <property type="component" value="Unassembled WGS sequence"/>
</dbReference>
<feature type="transmembrane region" description="Helical" evidence="14">
    <location>
        <begin position="32"/>
        <end position="50"/>
    </location>
</feature>
<evidence type="ECO:0000256" key="3">
    <source>
        <dbReference type="ARBA" id="ARBA00009295"/>
    </source>
</evidence>
<organism evidence="16 17">
    <name type="scientific">Stephania japonica</name>
    <dbReference type="NCBI Taxonomy" id="461633"/>
    <lineage>
        <taxon>Eukaryota</taxon>
        <taxon>Viridiplantae</taxon>
        <taxon>Streptophyta</taxon>
        <taxon>Embryophyta</taxon>
        <taxon>Tracheophyta</taxon>
        <taxon>Spermatophyta</taxon>
        <taxon>Magnoliopsida</taxon>
        <taxon>Ranunculales</taxon>
        <taxon>Menispermaceae</taxon>
        <taxon>Menispermoideae</taxon>
        <taxon>Cissampelideae</taxon>
        <taxon>Stephania</taxon>
    </lineage>
</organism>
<keyword evidence="7 14" id="KW-1133">Transmembrane helix</keyword>
<keyword evidence="5 13" id="KW-0812">Transmembrane</keyword>
<keyword evidence="10" id="KW-0443">Lipid metabolism</keyword>
<sequence length="433" mass="50666">MMKTYRKIPFSDVLVKTDKNAYLGRKWNLRDIIYFAVVLTLHLMCLFAPSTFNWDVFWVAVILYVVTGMFGLLLSYHRHLSHSSFKLPKLLEYIFAYCGVHALQVQDPDNSSQTVYDSWIGSCSTPTDKLHISPSSQATLRTPSISQVLEKTNSRRNPDLYYNYGKVGKRKNVGDLRKQLYYRFLQRTYLLHPLALAILLYKFGGWPFVVWGMGVRTVAFYHGTFLVNSVCHIWGRKVWNNKDNSKNNWVVNLLMFGEGWHNNHHAFEFSARHGLEWWEIDMIWYFVKFLEFVGLATDIKVPSESQKQRVIKSVLAAIDVETRAGTRLEMLATRVPGNWTCDVLDLVMLKMKLEKKEKREKERKPKKNSIETNRPWFAIWKRRQMPVRTAQPLGPDSVQVMSGRGTQLDGELAELWTHDARYNGQWKWGRYNH</sequence>
<protein>
    <recommendedName>
        <fullName evidence="15">Fatty acid desaturase domain-containing protein</fullName>
    </recommendedName>
</protein>
<feature type="domain" description="Fatty acid desaturase" evidence="15">
    <location>
        <begin position="187"/>
        <end position="284"/>
    </location>
</feature>
<comment type="pathway">
    <text evidence="2">Lipid metabolism.</text>
</comment>
<evidence type="ECO:0000256" key="5">
    <source>
        <dbReference type="ARBA" id="ARBA00022692"/>
    </source>
</evidence>
<feature type="transmembrane region" description="Helical" evidence="14">
    <location>
        <begin position="56"/>
        <end position="76"/>
    </location>
</feature>
<comment type="caution">
    <text evidence="16">The sequence shown here is derived from an EMBL/GenBank/DDBJ whole genome shotgun (WGS) entry which is preliminary data.</text>
</comment>
<keyword evidence="9" id="KW-0408">Iron</keyword>
<evidence type="ECO:0000256" key="14">
    <source>
        <dbReference type="SAM" id="Phobius"/>
    </source>
</evidence>
<evidence type="ECO:0000256" key="12">
    <source>
        <dbReference type="ARBA" id="ARBA00023160"/>
    </source>
</evidence>
<evidence type="ECO:0000256" key="13">
    <source>
        <dbReference type="RuleBase" id="RU000581"/>
    </source>
</evidence>
<keyword evidence="4 13" id="KW-0444">Lipid biosynthesis</keyword>
<dbReference type="EMBL" id="JBBNAE010000007">
    <property type="protein sequence ID" value="KAK9109635.1"/>
    <property type="molecule type" value="Genomic_DNA"/>
</dbReference>
<dbReference type="InterPro" id="IPR005804">
    <property type="entry name" value="FA_desaturase_dom"/>
</dbReference>
<gene>
    <name evidence="16" type="ORF">Sjap_017695</name>
</gene>
<evidence type="ECO:0000256" key="9">
    <source>
        <dbReference type="ARBA" id="ARBA00023004"/>
    </source>
</evidence>
<keyword evidence="6" id="KW-0276">Fatty acid metabolism</keyword>
<evidence type="ECO:0000259" key="15">
    <source>
        <dbReference type="Pfam" id="PF00487"/>
    </source>
</evidence>